<dbReference type="RefSeq" id="WP_309849756.1">
    <property type="nucleotide sequence ID" value="NZ_BAAAIU010000045.1"/>
</dbReference>
<protein>
    <submittedName>
        <fullName evidence="6">Cystathionine gamma-synthase</fullName>
        <ecNumber evidence="6">2.5.1.48</ecNumber>
    </submittedName>
</protein>
<dbReference type="SUPFAM" id="SSF53383">
    <property type="entry name" value="PLP-dependent transferases"/>
    <property type="match status" value="1"/>
</dbReference>
<dbReference type="GO" id="GO:0004123">
    <property type="term" value="F:cystathionine gamma-lyase activity"/>
    <property type="evidence" value="ECO:0007669"/>
    <property type="project" value="TreeGrafter"/>
</dbReference>
<sequence length="398" mass="40562">MTRSIPARRSAARPRSFSEVPHAGPGFHTRAVHAGHGAEPRPAPDARSRVEAQLAALEGGEAAFAFASGRAACTAVLRAMLGPGDSVLFGRQGDAGSRRVVEQLAPAVGFTQTLVDVSDLDEVEAAAARTRPAVIWVHSPSAPFLAVADIPALARVAASVGAVLVVDNTAATPFAQQPLALGADVVVHSRAGLLAGHGGAQGGAVVVGRSGLPSPGEAGGTGTPQLRRRGLAEAVARARQEDGTAAGTQASALITRGLPTLGLRVERQSATALQLARWLEHQPDVEEVLYPGLPGCPQHAVARRQMRCFGAALGLRLSGGPTAVRGFAESTLLFAPSAGGGGVASGLSLGDGLVGLFVGLEDGADLKRDLSRALDHARARVEEEWLLRAGSMFAGALG</sequence>
<dbReference type="Gene3D" id="3.90.1150.10">
    <property type="entry name" value="Aspartate Aminotransferase, domain 1"/>
    <property type="match status" value="1"/>
</dbReference>
<evidence type="ECO:0000256" key="4">
    <source>
        <dbReference type="RuleBase" id="RU362118"/>
    </source>
</evidence>
<dbReference type="GO" id="GO:0005737">
    <property type="term" value="C:cytoplasm"/>
    <property type="evidence" value="ECO:0007669"/>
    <property type="project" value="TreeGrafter"/>
</dbReference>
<dbReference type="PIRSF" id="PIRSF001434">
    <property type="entry name" value="CGS"/>
    <property type="match status" value="1"/>
</dbReference>
<feature type="compositionally biased region" description="Low complexity" evidence="5">
    <location>
        <begin position="1"/>
        <end position="15"/>
    </location>
</feature>
<keyword evidence="6" id="KW-0808">Transferase</keyword>
<dbReference type="InterPro" id="IPR015422">
    <property type="entry name" value="PyrdxlP-dep_Trfase_small"/>
</dbReference>
<dbReference type="InterPro" id="IPR000277">
    <property type="entry name" value="Cys/Met-Metab_PyrdxlP-dep_enz"/>
</dbReference>
<dbReference type="Pfam" id="PF01053">
    <property type="entry name" value="Cys_Met_Meta_PP"/>
    <property type="match status" value="1"/>
</dbReference>
<reference evidence="6" key="1">
    <citation type="submission" date="2023-07" db="EMBL/GenBank/DDBJ databases">
        <title>Sequencing the genomes of 1000 actinobacteria strains.</title>
        <authorList>
            <person name="Klenk H.-P."/>
        </authorList>
    </citation>
    <scope>NUCLEOTIDE SEQUENCE</scope>
    <source>
        <strain evidence="6">DSM 13988</strain>
    </source>
</reference>
<comment type="cofactor">
    <cofactor evidence="1 4">
        <name>pyridoxal 5'-phosphate</name>
        <dbReference type="ChEBI" id="CHEBI:597326"/>
    </cofactor>
</comment>
<evidence type="ECO:0000313" key="7">
    <source>
        <dbReference type="Proteomes" id="UP001247307"/>
    </source>
</evidence>
<keyword evidence="3 4" id="KW-0663">Pyridoxal phosphate</keyword>
<evidence type="ECO:0000256" key="2">
    <source>
        <dbReference type="ARBA" id="ARBA00009077"/>
    </source>
</evidence>
<evidence type="ECO:0000256" key="5">
    <source>
        <dbReference type="SAM" id="MobiDB-lite"/>
    </source>
</evidence>
<dbReference type="GO" id="GO:0003962">
    <property type="term" value="F:cystathionine gamma-synthase activity"/>
    <property type="evidence" value="ECO:0007669"/>
    <property type="project" value="UniProtKB-EC"/>
</dbReference>
<dbReference type="EMBL" id="JAVDUI010000001">
    <property type="protein sequence ID" value="MDR6891695.1"/>
    <property type="molecule type" value="Genomic_DNA"/>
</dbReference>
<dbReference type="GO" id="GO:0019343">
    <property type="term" value="P:cysteine biosynthetic process via cystathionine"/>
    <property type="evidence" value="ECO:0007669"/>
    <property type="project" value="TreeGrafter"/>
</dbReference>
<dbReference type="InterPro" id="IPR015421">
    <property type="entry name" value="PyrdxlP-dep_Trfase_major"/>
</dbReference>
<dbReference type="Gene3D" id="3.40.640.10">
    <property type="entry name" value="Type I PLP-dependent aspartate aminotransferase-like (Major domain)"/>
    <property type="match status" value="1"/>
</dbReference>
<evidence type="ECO:0000313" key="6">
    <source>
        <dbReference type="EMBL" id="MDR6891695.1"/>
    </source>
</evidence>
<dbReference type="Proteomes" id="UP001247307">
    <property type="component" value="Unassembled WGS sequence"/>
</dbReference>
<dbReference type="GO" id="GO:0019346">
    <property type="term" value="P:transsulfuration"/>
    <property type="evidence" value="ECO:0007669"/>
    <property type="project" value="InterPro"/>
</dbReference>
<gene>
    <name evidence="6" type="ORF">J2S35_000635</name>
</gene>
<organism evidence="6 7">
    <name type="scientific">Falsarthrobacter nasiphocae</name>
    <dbReference type="NCBI Taxonomy" id="189863"/>
    <lineage>
        <taxon>Bacteria</taxon>
        <taxon>Bacillati</taxon>
        <taxon>Actinomycetota</taxon>
        <taxon>Actinomycetes</taxon>
        <taxon>Micrococcales</taxon>
        <taxon>Micrococcaceae</taxon>
        <taxon>Falsarthrobacter</taxon>
    </lineage>
</organism>
<evidence type="ECO:0000256" key="3">
    <source>
        <dbReference type="ARBA" id="ARBA00022898"/>
    </source>
</evidence>
<dbReference type="EC" id="2.5.1.48" evidence="6"/>
<accession>A0AAE3YGE6</accession>
<comment type="caution">
    <text evidence="6">The sequence shown here is derived from an EMBL/GenBank/DDBJ whole genome shotgun (WGS) entry which is preliminary data.</text>
</comment>
<dbReference type="InterPro" id="IPR015424">
    <property type="entry name" value="PyrdxlP-dep_Trfase"/>
</dbReference>
<name>A0AAE3YGE6_9MICC</name>
<proteinExistence type="inferred from homology"/>
<dbReference type="AlphaFoldDB" id="A0AAE3YGE6"/>
<feature type="region of interest" description="Disordered" evidence="5">
    <location>
        <begin position="1"/>
        <end position="47"/>
    </location>
</feature>
<dbReference type="PANTHER" id="PTHR11808:SF15">
    <property type="entry name" value="CYSTATHIONINE GAMMA-LYASE"/>
    <property type="match status" value="1"/>
</dbReference>
<feature type="compositionally biased region" description="Basic and acidic residues" evidence="5">
    <location>
        <begin position="36"/>
        <end position="47"/>
    </location>
</feature>
<dbReference type="PANTHER" id="PTHR11808">
    <property type="entry name" value="TRANS-SULFURATION ENZYME FAMILY MEMBER"/>
    <property type="match status" value="1"/>
</dbReference>
<dbReference type="GO" id="GO:0030170">
    <property type="term" value="F:pyridoxal phosphate binding"/>
    <property type="evidence" value="ECO:0007669"/>
    <property type="project" value="InterPro"/>
</dbReference>
<comment type="similarity">
    <text evidence="2 4">Belongs to the trans-sulfuration enzymes family.</text>
</comment>
<keyword evidence="7" id="KW-1185">Reference proteome</keyword>
<evidence type="ECO:0000256" key="1">
    <source>
        <dbReference type="ARBA" id="ARBA00001933"/>
    </source>
</evidence>